<reference evidence="1" key="1">
    <citation type="submission" date="2021-01" db="EMBL/GenBank/DDBJ databases">
        <authorList>
            <person name="Corre E."/>
            <person name="Pelletier E."/>
            <person name="Niang G."/>
            <person name="Scheremetjew M."/>
            <person name="Finn R."/>
            <person name="Kale V."/>
            <person name="Holt S."/>
            <person name="Cochrane G."/>
            <person name="Meng A."/>
            <person name="Brown T."/>
            <person name="Cohen L."/>
        </authorList>
    </citation>
    <scope>NUCLEOTIDE SEQUENCE</scope>
</reference>
<accession>A0A7S0ZRE8</accession>
<protein>
    <recommendedName>
        <fullName evidence="2">Nucleoside-diphosphate kinase</fullName>
    </recommendedName>
</protein>
<evidence type="ECO:0000313" key="1">
    <source>
        <dbReference type="EMBL" id="CAD8830192.1"/>
    </source>
</evidence>
<proteinExistence type="predicted"/>
<dbReference type="Gene3D" id="3.30.70.141">
    <property type="entry name" value="Nucleoside diphosphate kinase-like domain"/>
    <property type="match status" value="1"/>
</dbReference>
<gene>
    <name evidence="1" type="ORF">NSCI0253_LOCUS4538</name>
</gene>
<organism evidence="1">
    <name type="scientific">Noctiluca scintillans</name>
    <name type="common">Sea sparkle</name>
    <name type="synonym">Red tide dinoflagellate</name>
    <dbReference type="NCBI Taxonomy" id="2966"/>
    <lineage>
        <taxon>Eukaryota</taxon>
        <taxon>Sar</taxon>
        <taxon>Alveolata</taxon>
        <taxon>Dinophyceae</taxon>
        <taxon>Noctilucales</taxon>
        <taxon>Noctilucaceae</taxon>
        <taxon>Noctiluca</taxon>
    </lineage>
</organism>
<evidence type="ECO:0008006" key="2">
    <source>
        <dbReference type="Google" id="ProtNLM"/>
    </source>
</evidence>
<dbReference type="AlphaFoldDB" id="A0A7S0ZRE8"/>
<dbReference type="SUPFAM" id="SSF54919">
    <property type="entry name" value="Nucleoside diphosphate kinase, NDK"/>
    <property type="match status" value="1"/>
</dbReference>
<name>A0A7S0ZRE8_NOCSC</name>
<dbReference type="InterPro" id="IPR036850">
    <property type="entry name" value="NDK-like_dom_sf"/>
</dbReference>
<dbReference type="EMBL" id="HBFQ01006412">
    <property type="protein sequence ID" value="CAD8830192.1"/>
    <property type="molecule type" value="Transcribed_RNA"/>
</dbReference>
<sequence>MFAASSRGFARQFARRSRQVRGSRQVSTAAPQDNRVSLTLLAGGALSAAVAVSIGYSDRRGPLMQEEVPVDLANLDKRVGGLEISNACGRGAAFVFIKPHAVTGEVKDLVARRFEMEGISIISQGSITAEDIDKDMLIDTHYGAIAAKAMKQKPADVIVQQKAQDEFQKAFGLAWKDALDQGLVYNLKDAAEKLDLSMSQVGDEYDKLKKGESLLKFGGGFYCGKVQGIYVINGFYARMREQFTTPGTSIHYYQVEWDAGRLSWADFRGKVLGGTDPKTAWPTSLRNAVFRGWQGLGLDSEPNTGNNGLHASASPLEALAERANWLGMPIESDMYGRAMLATGVPLEVIKAWCEDPAVRFEGKSQSLFDLLEDLDSRDCLKKSGAINVSK</sequence>